<dbReference type="Pfam" id="PF00403">
    <property type="entry name" value="HMA"/>
    <property type="match status" value="1"/>
</dbReference>
<dbReference type="GO" id="GO:0046872">
    <property type="term" value="F:metal ion binding"/>
    <property type="evidence" value="ECO:0007669"/>
    <property type="project" value="UniProtKB-KW"/>
</dbReference>
<comment type="similarity">
    <text evidence="2">Belongs to the UPF0718 family.</text>
</comment>
<dbReference type="PANTHER" id="PTHR34184:SF4">
    <property type="entry name" value="UPF0718 PROTEIN YCGR"/>
    <property type="match status" value="1"/>
</dbReference>
<feature type="transmembrane region" description="Helical" evidence="8">
    <location>
        <begin position="200"/>
        <end position="221"/>
    </location>
</feature>
<dbReference type="SUPFAM" id="SSF55008">
    <property type="entry name" value="HMA, heavy metal-associated domain"/>
    <property type="match status" value="1"/>
</dbReference>
<dbReference type="OrthoDB" id="9810876at2"/>
<dbReference type="InterPro" id="IPR052923">
    <property type="entry name" value="UPF0718"/>
</dbReference>
<dbReference type="PANTHER" id="PTHR34184">
    <property type="entry name" value="UPF0718 PROTEIN YCGR"/>
    <property type="match status" value="1"/>
</dbReference>
<dbReference type="PROSITE" id="PS01047">
    <property type="entry name" value="HMA_1"/>
    <property type="match status" value="1"/>
</dbReference>
<keyword evidence="4 8" id="KW-0812">Transmembrane</keyword>
<evidence type="ECO:0000313" key="10">
    <source>
        <dbReference type="EMBL" id="TWT85735.1"/>
    </source>
</evidence>
<dbReference type="Pfam" id="PF03773">
    <property type="entry name" value="ArsP_1"/>
    <property type="match status" value="1"/>
</dbReference>
<reference evidence="10 11" key="1">
    <citation type="submission" date="2019-02" db="EMBL/GenBank/DDBJ databases">
        <title>Deep-cultivation of Planctomycetes and their phenomic and genomic characterization uncovers novel biology.</title>
        <authorList>
            <person name="Wiegand S."/>
            <person name="Jogler M."/>
            <person name="Boedeker C."/>
            <person name="Pinto D."/>
            <person name="Vollmers J."/>
            <person name="Rivas-Marin E."/>
            <person name="Kohn T."/>
            <person name="Peeters S.H."/>
            <person name="Heuer A."/>
            <person name="Rast P."/>
            <person name="Oberbeckmann S."/>
            <person name="Bunk B."/>
            <person name="Jeske O."/>
            <person name="Meyerdierks A."/>
            <person name="Storesund J.E."/>
            <person name="Kallscheuer N."/>
            <person name="Luecker S."/>
            <person name="Lage O.M."/>
            <person name="Pohl T."/>
            <person name="Merkel B.J."/>
            <person name="Hornburger P."/>
            <person name="Mueller R.-W."/>
            <person name="Bruemmer F."/>
            <person name="Labrenz M."/>
            <person name="Spormann A.M."/>
            <person name="Op Den Camp H."/>
            <person name="Overmann J."/>
            <person name="Amann R."/>
            <person name="Jetten M.S.M."/>
            <person name="Mascher T."/>
            <person name="Medema M.H."/>
            <person name="Devos D.P."/>
            <person name="Kaster A.-K."/>
            <person name="Ovreas L."/>
            <person name="Rohde M."/>
            <person name="Galperin M.Y."/>
            <person name="Jogler C."/>
        </authorList>
    </citation>
    <scope>NUCLEOTIDE SEQUENCE [LARGE SCALE GENOMIC DNA]</scope>
    <source>
        <strain evidence="10 11">Pla123a</strain>
    </source>
</reference>
<evidence type="ECO:0000256" key="3">
    <source>
        <dbReference type="ARBA" id="ARBA00022475"/>
    </source>
</evidence>
<dbReference type="RefSeq" id="WP_146583975.1">
    <property type="nucleotide sequence ID" value="NZ_SJPO01000001.1"/>
</dbReference>
<dbReference type="Gene3D" id="3.30.70.100">
    <property type="match status" value="1"/>
</dbReference>
<evidence type="ECO:0000256" key="5">
    <source>
        <dbReference type="ARBA" id="ARBA00022723"/>
    </source>
</evidence>
<feature type="transmembrane region" description="Helical" evidence="8">
    <location>
        <begin position="308"/>
        <end position="326"/>
    </location>
</feature>
<feature type="transmembrane region" description="Helical" evidence="8">
    <location>
        <begin position="227"/>
        <end position="249"/>
    </location>
</feature>
<dbReference type="AlphaFoldDB" id="A0A5C5ZF57"/>
<keyword evidence="11" id="KW-1185">Reference proteome</keyword>
<sequence>MPRVLEFLAACWTITLELAPWLLLGALAGGLLHVLVPAGWLNRQLRGPWGVVKSVLLGVPLPLCSCGVIPVGLSLRKSGASSGAAVGFLISTPQTGVDSVLVSATMLGWPFAVFKLAAAAVTGVVGGWLADAVDDTPSGFALPIAQDEPPAPRSLGEVLSYAQMLLKSLWRWLVLGVVASALIGVLLPPNALSGLSAGGGAVWGDLAAMLLTLVISVPLYVCATASVPIAASLVAGGLPTGAALVFLMAGPATNLATIGAVRKALGGRALAVYLGVIIAGSVAAGLLFEAVIPAAAVTEMLHHQHQNWWSAASAVVLLALVGKFAAEELAAWRRAKQPLPASDSGQSIGVDGMTCGGCVAKLERTLRADSDIQQASVTLSPGRAVVEGPVTAARLAELVRAAGFTPR</sequence>
<keyword evidence="5" id="KW-0479">Metal-binding</keyword>
<name>A0A5C5ZF57_9BACT</name>
<comment type="caution">
    <text evidence="10">The sequence shown here is derived from an EMBL/GenBank/DDBJ whole genome shotgun (WGS) entry which is preliminary data.</text>
</comment>
<dbReference type="Proteomes" id="UP000318478">
    <property type="component" value="Unassembled WGS sequence"/>
</dbReference>
<comment type="subcellular location">
    <subcellularLocation>
        <location evidence="1">Cell membrane</location>
        <topology evidence="1">Multi-pass membrane protein</topology>
    </subcellularLocation>
</comment>
<dbReference type="InterPro" id="IPR017969">
    <property type="entry name" value="Heavy-metal-associated_CS"/>
</dbReference>
<proteinExistence type="inferred from homology"/>
<feature type="transmembrane region" description="Helical" evidence="8">
    <location>
        <begin position="270"/>
        <end position="296"/>
    </location>
</feature>
<evidence type="ECO:0000256" key="4">
    <source>
        <dbReference type="ARBA" id="ARBA00022692"/>
    </source>
</evidence>
<evidence type="ECO:0000256" key="1">
    <source>
        <dbReference type="ARBA" id="ARBA00004651"/>
    </source>
</evidence>
<dbReference type="InterPro" id="IPR005524">
    <property type="entry name" value="DUF318"/>
</dbReference>
<dbReference type="GO" id="GO:0005886">
    <property type="term" value="C:plasma membrane"/>
    <property type="evidence" value="ECO:0007669"/>
    <property type="project" value="UniProtKB-SubCell"/>
</dbReference>
<evidence type="ECO:0000256" key="7">
    <source>
        <dbReference type="ARBA" id="ARBA00023136"/>
    </source>
</evidence>
<feature type="domain" description="HMA" evidence="9">
    <location>
        <begin position="344"/>
        <end position="407"/>
    </location>
</feature>
<keyword evidence="6 8" id="KW-1133">Transmembrane helix</keyword>
<evidence type="ECO:0000256" key="6">
    <source>
        <dbReference type="ARBA" id="ARBA00022989"/>
    </source>
</evidence>
<accession>A0A5C5ZF57</accession>
<feature type="transmembrane region" description="Helical" evidence="8">
    <location>
        <begin position="7"/>
        <end position="35"/>
    </location>
</feature>
<feature type="transmembrane region" description="Helical" evidence="8">
    <location>
        <begin position="169"/>
        <end position="188"/>
    </location>
</feature>
<evidence type="ECO:0000313" key="11">
    <source>
        <dbReference type="Proteomes" id="UP000318478"/>
    </source>
</evidence>
<evidence type="ECO:0000256" key="2">
    <source>
        <dbReference type="ARBA" id="ARBA00006386"/>
    </source>
</evidence>
<dbReference type="InterPro" id="IPR006121">
    <property type="entry name" value="HMA_dom"/>
</dbReference>
<dbReference type="EMBL" id="SJPO01000001">
    <property type="protein sequence ID" value="TWT85735.1"/>
    <property type="molecule type" value="Genomic_DNA"/>
</dbReference>
<dbReference type="InterPro" id="IPR036163">
    <property type="entry name" value="HMA_dom_sf"/>
</dbReference>
<keyword evidence="3" id="KW-1003">Cell membrane</keyword>
<dbReference type="CDD" id="cd00371">
    <property type="entry name" value="HMA"/>
    <property type="match status" value="1"/>
</dbReference>
<gene>
    <name evidence="10" type="ORF">Pla123a_05420</name>
</gene>
<dbReference type="PROSITE" id="PS50846">
    <property type="entry name" value="HMA_2"/>
    <property type="match status" value="1"/>
</dbReference>
<organism evidence="10 11">
    <name type="scientific">Posidoniimonas polymericola</name>
    <dbReference type="NCBI Taxonomy" id="2528002"/>
    <lineage>
        <taxon>Bacteria</taxon>
        <taxon>Pseudomonadati</taxon>
        <taxon>Planctomycetota</taxon>
        <taxon>Planctomycetia</taxon>
        <taxon>Pirellulales</taxon>
        <taxon>Lacipirellulaceae</taxon>
        <taxon>Posidoniimonas</taxon>
    </lineage>
</organism>
<evidence type="ECO:0000259" key="9">
    <source>
        <dbReference type="PROSITE" id="PS50846"/>
    </source>
</evidence>
<keyword evidence="7 8" id="KW-0472">Membrane</keyword>
<protein>
    <submittedName>
        <fullName evidence="10">Copper exporting ATPase</fullName>
    </submittedName>
</protein>
<feature type="transmembrane region" description="Helical" evidence="8">
    <location>
        <begin position="111"/>
        <end position="130"/>
    </location>
</feature>
<feature type="transmembrane region" description="Helical" evidence="8">
    <location>
        <begin position="55"/>
        <end position="75"/>
    </location>
</feature>
<evidence type="ECO:0000256" key="8">
    <source>
        <dbReference type="SAM" id="Phobius"/>
    </source>
</evidence>